<dbReference type="InterPro" id="IPR036770">
    <property type="entry name" value="Ankyrin_rpt-contain_sf"/>
</dbReference>
<dbReference type="EMBL" id="KI536312">
    <property type="protein sequence ID" value="ESR62816.1"/>
    <property type="molecule type" value="Genomic_DNA"/>
</dbReference>
<comment type="similarity">
    <text evidence="1">Belongs to the protein kinase superfamily. TKL Ser/Thr protein kinase family.</text>
</comment>
<dbReference type="SUPFAM" id="SSF48403">
    <property type="entry name" value="Ankyrin repeat"/>
    <property type="match status" value="1"/>
</dbReference>
<feature type="repeat" description="ANK" evidence="6">
    <location>
        <begin position="72"/>
        <end position="104"/>
    </location>
</feature>
<dbReference type="FunFam" id="3.30.200.20:FF:000180">
    <property type="entry name" value="serine/threonine-protein kinase STY46-like"/>
    <property type="match status" value="1"/>
</dbReference>
<dbReference type="Pfam" id="PF12796">
    <property type="entry name" value="Ank_2"/>
    <property type="match status" value="1"/>
</dbReference>
<dbReference type="SUPFAM" id="SSF56112">
    <property type="entry name" value="Protein kinase-like (PK-like)"/>
    <property type="match status" value="1"/>
</dbReference>
<dbReference type="Gene3D" id="1.25.40.20">
    <property type="entry name" value="Ankyrin repeat-containing domain"/>
    <property type="match status" value="1"/>
</dbReference>
<keyword evidence="3" id="KW-0547">Nucleotide-binding</keyword>
<evidence type="ECO:0000256" key="4">
    <source>
        <dbReference type="ARBA" id="ARBA00022777"/>
    </source>
</evidence>
<evidence type="ECO:0000256" key="3">
    <source>
        <dbReference type="ARBA" id="ARBA00022741"/>
    </source>
</evidence>
<dbReference type="InterPro" id="IPR002110">
    <property type="entry name" value="Ankyrin_rpt"/>
</dbReference>
<dbReference type="AlphaFoldDB" id="V4W969"/>
<dbReference type="FunFam" id="1.25.40.20:FF:000349">
    <property type="entry name" value="Predicted protein"/>
    <property type="match status" value="1"/>
</dbReference>
<evidence type="ECO:0000313" key="10">
    <source>
        <dbReference type="Proteomes" id="UP000030687"/>
    </source>
</evidence>
<dbReference type="Proteomes" id="UP000030687">
    <property type="component" value="Unassembled WGS sequence"/>
</dbReference>
<dbReference type="GO" id="GO:0004674">
    <property type="term" value="F:protein serine/threonine kinase activity"/>
    <property type="evidence" value="ECO:0007669"/>
    <property type="project" value="TreeGrafter"/>
</dbReference>
<proteinExistence type="inferred from homology"/>
<dbReference type="Gramene" id="ESR62816">
    <property type="protein sequence ID" value="ESR62816"/>
    <property type="gene ID" value="CICLE_v10015597mg"/>
</dbReference>
<keyword evidence="2" id="KW-0808">Transferase</keyword>
<dbReference type="Gene3D" id="3.30.200.20">
    <property type="entry name" value="Phosphorylase Kinase, domain 1"/>
    <property type="match status" value="1"/>
</dbReference>
<organism evidence="9 10">
    <name type="scientific">Citrus clementina</name>
    <name type="common">Clementine</name>
    <name type="synonym">Citrus deliciosa x Citrus sinensis</name>
    <dbReference type="NCBI Taxonomy" id="85681"/>
    <lineage>
        <taxon>Eukaryota</taxon>
        <taxon>Viridiplantae</taxon>
        <taxon>Streptophyta</taxon>
        <taxon>Embryophyta</taxon>
        <taxon>Tracheophyta</taxon>
        <taxon>Spermatophyta</taxon>
        <taxon>Magnoliopsida</taxon>
        <taxon>eudicotyledons</taxon>
        <taxon>Gunneridae</taxon>
        <taxon>Pentapetalae</taxon>
        <taxon>rosids</taxon>
        <taxon>malvids</taxon>
        <taxon>Sapindales</taxon>
        <taxon>Rutaceae</taxon>
        <taxon>Aurantioideae</taxon>
        <taxon>Citrus</taxon>
    </lineage>
</organism>
<evidence type="ECO:0000256" key="5">
    <source>
        <dbReference type="ARBA" id="ARBA00022840"/>
    </source>
</evidence>
<dbReference type="Pfam" id="PF07714">
    <property type="entry name" value="PK_Tyr_Ser-Thr"/>
    <property type="match status" value="1"/>
</dbReference>
<dbReference type="Gene3D" id="1.10.510.10">
    <property type="entry name" value="Transferase(Phosphotransferase) domain 1"/>
    <property type="match status" value="1"/>
</dbReference>
<dbReference type="PROSITE" id="PS50297">
    <property type="entry name" value="ANK_REP_REGION"/>
    <property type="match status" value="1"/>
</dbReference>
<protein>
    <recommendedName>
        <fullName evidence="8">Protein kinase domain-containing protein</fullName>
    </recommendedName>
</protein>
<dbReference type="GO" id="GO:0005524">
    <property type="term" value="F:ATP binding"/>
    <property type="evidence" value="ECO:0007669"/>
    <property type="project" value="UniProtKB-KW"/>
</dbReference>
<accession>V4W969</accession>
<gene>
    <name evidence="9" type="ORF">CICLE_v10015597mg</name>
</gene>
<dbReference type="EMBL" id="KI536312">
    <property type="protein sequence ID" value="ESR62814.1"/>
    <property type="molecule type" value="Genomic_DNA"/>
</dbReference>
<dbReference type="PANTHER" id="PTHR44329:SF140">
    <property type="entry name" value="INACTIVE PROTEIN TYROSINE KINASE PTKL"/>
    <property type="match status" value="1"/>
</dbReference>
<keyword evidence="6" id="KW-0040">ANK repeat</keyword>
<keyword evidence="4" id="KW-0418">Kinase</keyword>
<dbReference type="InParanoid" id="V4W969"/>
<dbReference type="InterPro" id="IPR011009">
    <property type="entry name" value="Kinase-like_dom_sf"/>
</dbReference>
<dbReference type="Gramene" id="ESR62814">
    <property type="protein sequence ID" value="ESR62814"/>
    <property type="gene ID" value="CICLE_v10015597mg"/>
</dbReference>
<evidence type="ECO:0000313" key="9">
    <source>
        <dbReference type="EMBL" id="ESR62814.1"/>
    </source>
</evidence>
<name>V4W969_CITCL</name>
<dbReference type="GO" id="GO:0005829">
    <property type="term" value="C:cytosol"/>
    <property type="evidence" value="ECO:0007669"/>
    <property type="project" value="EnsemblPlants"/>
</dbReference>
<feature type="region of interest" description="Disordered" evidence="7">
    <location>
        <begin position="1"/>
        <end position="34"/>
    </location>
</feature>
<dbReference type="STRING" id="85681.V4W969"/>
<dbReference type="PROSITE" id="PS50011">
    <property type="entry name" value="PROTEIN_KINASE_DOM"/>
    <property type="match status" value="1"/>
</dbReference>
<dbReference type="PANTHER" id="PTHR44329">
    <property type="entry name" value="SERINE/THREONINE-PROTEIN KINASE TNNI3K-RELATED"/>
    <property type="match status" value="1"/>
</dbReference>
<evidence type="ECO:0000259" key="8">
    <source>
        <dbReference type="PROSITE" id="PS50011"/>
    </source>
</evidence>
<reference evidence="9 10" key="1">
    <citation type="submission" date="2013-10" db="EMBL/GenBank/DDBJ databases">
        <authorList>
            <consortium name="International Citrus Genome Consortium"/>
            <person name="Jenkins J."/>
            <person name="Schmutz J."/>
            <person name="Prochnik S."/>
            <person name="Rokhsar D."/>
            <person name="Gmitter F."/>
            <person name="Ollitrault P."/>
            <person name="Machado M."/>
            <person name="Talon M."/>
            <person name="Wincker P."/>
            <person name="Jaillon O."/>
            <person name="Morgante M."/>
        </authorList>
    </citation>
    <scope>NUCLEOTIDE SEQUENCE</scope>
    <source>
        <strain evidence="10">cv. Clemenules</strain>
    </source>
</reference>
<dbReference type="PROSITE" id="PS50088">
    <property type="entry name" value="ANK_REPEAT"/>
    <property type="match status" value="1"/>
</dbReference>
<dbReference type="InterPro" id="IPR000719">
    <property type="entry name" value="Prot_kinase_dom"/>
</dbReference>
<evidence type="ECO:0000256" key="6">
    <source>
        <dbReference type="PROSITE-ProRule" id="PRU00023"/>
    </source>
</evidence>
<keyword evidence="10" id="KW-1185">Reference proteome</keyword>
<dbReference type="SMART" id="SM00248">
    <property type="entry name" value="ANK"/>
    <property type="match status" value="3"/>
</dbReference>
<dbReference type="eggNOG" id="KOG0192">
    <property type="taxonomic scope" value="Eukaryota"/>
</dbReference>
<evidence type="ECO:0000256" key="7">
    <source>
        <dbReference type="SAM" id="MobiDB-lite"/>
    </source>
</evidence>
<feature type="domain" description="Protein kinase" evidence="8">
    <location>
        <begin position="160"/>
        <end position="383"/>
    </location>
</feature>
<evidence type="ECO:0000256" key="1">
    <source>
        <dbReference type="ARBA" id="ARBA00005843"/>
    </source>
</evidence>
<dbReference type="InterPro" id="IPR051681">
    <property type="entry name" value="Ser/Thr_Kinases-Pseudokinases"/>
</dbReference>
<dbReference type="InterPro" id="IPR001245">
    <property type="entry name" value="Ser-Thr/Tyr_kinase_cat_dom"/>
</dbReference>
<dbReference type="GO" id="GO:0009637">
    <property type="term" value="P:response to blue light"/>
    <property type="evidence" value="ECO:0007669"/>
    <property type="project" value="EnsemblPlants"/>
</dbReference>
<sequence length="383" mass="43541">METKVPVRTTLLKQSSLAPDRERKEAELNGLDDDGEEIKPEFRLMYLANERDVEGIKELLDSGIDVNFRDIDNRTALHVAACQGFTEVVSLLLERGADVDPKDRWGSTPLGDAIYYKNHEVIKLLEKHGAKPLVWISFLVYANDSKFFMFIQRISVCTVSSYCELIFQMAPMHVKHAREVPEYEIDPHELDFTNSVEITKGTFILGFWRGIQVAVKKLGEEVISDDDRVRAFRDELALLQKIRHPNVVQFLGAVTQSSPMMIVTEYLPKGDLRAFLKRKGALKPSTAVRFALDIARGMNYLHENKPVPIIHRDLEPSNILRDDSGNLKVADFGVSKLLTVKEDRPLTCQETSCRYVAPEVFKNEEYDTKVDVFSFAFNIAGDD</sequence>
<dbReference type="PIRSF" id="PIRSF000654">
    <property type="entry name" value="Integrin-linked_kinase"/>
    <property type="match status" value="1"/>
</dbReference>
<dbReference type="GO" id="GO:0010119">
    <property type="term" value="P:regulation of stomatal movement"/>
    <property type="evidence" value="ECO:0007669"/>
    <property type="project" value="EnsemblPlants"/>
</dbReference>
<evidence type="ECO:0000256" key="2">
    <source>
        <dbReference type="ARBA" id="ARBA00022679"/>
    </source>
</evidence>
<keyword evidence="5" id="KW-0067">ATP-binding</keyword>
<dbReference type="OMA" id="EECWNDK"/>